<keyword evidence="6" id="KW-1185">Reference proteome</keyword>
<dbReference type="AlphaFoldDB" id="A0A9Q1L077"/>
<gene>
    <name evidence="5" type="ORF">Cgig2_016597</name>
</gene>
<evidence type="ECO:0000313" key="6">
    <source>
        <dbReference type="Proteomes" id="UP001153076"/>
    </source>
</evidence>
<feature type="domain" description="NPH3" evidence="4">
    <location>
        <begin position="43"/>
        <end position="323"/>
    </location>
</feature>
<name>A0A9Q1L077_9CARY</name>
<sequence>MKLPFLFFTINDLLWKSMVSTSYPKTMKKVTLSEPAATCDAAKNWLNDAYILDMDYFVKNLSGIKAKGVRPDVIGSIIAHYASKWVPELSESRDALESHQGGSIAKESATTAWKKKRFFVETLVGVLPLENDAVPCNFLLRLLSVANMVGVEPTCREELEKRVVWQLHQATLKELMIPSFSHTCATLLDVELVKRLVEKFMGLDEGIRSGVALLKVAKLADSYLAEAAMDPNLSLGEFVELASALPPHARAMDDALYHAVDTYLKNEQLPVRAVIQVLFSEQSKIKRQLDWSGLLKNPNTSGLDLPAPCLSKRDMSAQQGELKRLKEDVVNLQKQITALQNQLERLVEKKPGFFRWGKFTLMSGFRGGNESGRSEGIGQKDLWEIGFGRYTPTQGDHVKTNLLKGGKWRRSSMS</sequence>
<evidence type="ECO:0000256" key="2">
    <source>
        <dbReference type="PROSITE-ProRule" id="PRU00982"/>
    </source>
</evidence>
<comment type="caution">
    <text evidence="5">The sequence shown here is derived from an EMBL/GenBank/DDBJ whole genome shotgun (WGS) entry which is preliminary data.</text>
</comment>
<dbReference type="PANTHER" id="PTHR32370">
    <property type="entry name" value="OS12G0117600 PROTEIN"/>
    <property type="match status" value="1"/>
</dbReference>
<protein>
    <recommendedName>
        <fullName evidence="4">NPH3 domain-containing protein</fullName>
    </recommendedName>
</protein>
<dbReference type="InterPro" id="IPR027356">
    <property type="entry name" value="NPH3_dom"/>
</dbReference>
<dbReference type="Pfam" id="PF03000">
    <property type="entry name" value="NPH3"/>
    <property type="match status" value="1"/>
</dbReference>
<proteinExistence type="inferred from homology"/>
<feature type="coiled-coil region" evidence="3">
    <location>
        <begin position="315"/>
        <end position="349"/>
    </location>
</feature>
<evidence type="ECO:0000313" key="5">
    <source>
        <dbReference type="EMBL" id="KAJ8452016.1"/>
    </source>
</evidence>
<evidence type="ECO:0000256" key="3">
    <source>
        <dbReference type="SAM" id="Coils"/>
    </source>
</evidence>
<accession>A0A9Q1L077</accession>
<dbReference type="OrthoDB" id="680561at2759"/>
<keyword evidence="3" id="KW-0175">Coiled coil</keyword>
<dbReference type="PROSITE" id="PS51649">
    <property type="entry name" value="NPH3"/>
    <property type="match status" value="1"/>
</dbReference>
<dbReference type="InterPro" id="IPR043454">
    <property type="entry name" value="NPH3/RPT2-like"/>
</dbReference>
<evidence type="ECO:0000256" key="1">
    <source>
        <dbReference type="ARBA" id="ARBA00022786"/>
    </source>
</evidence>
<dbReference type="EMBL" id="JAKOGI010000006">
    <property type="protein sequence ID" value="KAJ8452016.1"/>
    <property type="molecule type" value="Genomic_DNA"/>
</dbReference>
<comment type="similarity">
    <text evidence="2">Belongs to the NPH3 family.</text>
</comment>
<evidence type="ECO:0000259" key="4">
    <source>
        <dbReference type="PROSITE" id="PS51649"/>
    </source>
</evidence>
<organism evidence="5 6">
    <name type="scientific">Carnegiea gigantea</name>
    <dbReference type="NCBI Taxonomy" id="171969"/>
    <lineage>
        <taxon>Eukaryota</taxon>
        <taxon>Viridiplantae</taxon>
        <taxon>Streptophyta</taxon>
        <taxon>Embryophyta</taxon>
        <taxon>Tracheophyta</taxon>
        <taxon>Spermatophyta</taxon>
        <taxon>Magnoliopsida</taxon>
        <taxon>eudicotyledons</taxon>
        <taxon>Gunneridae</taxon>
        <taxon>Pentapetalae</taxon>
        <taxon>Caryophyllales</taxon>
        <taxon>Cactineae</taxon>
        <taxon>Cactaceae</taxon>
        <taxon>Cactoideae</taxon>
        <taxon>Echinocereeae</taxon>
        <taxon>Carnegiea</taxon>
    </lineage>
</organism>
<reference evidence="5" key="1">
    <citation type="submission" date="2022-04" db="EMBL/GenBank/DDBJ databases">
        <title>Carnegiea gigantea Genome sequencing and assembly v2.</title>
        <authorList>
            <person name="Copetti D."/>
            <person name="Sanderson M.J."/>
            <person name="Burquez A."/>
            <person name="Wojciechowski M.F."/>
        </authorList>
    </citation>
    <scope>NUCLEOTIDE SEQUENCE</scope>
    <source>
        <strain evidence="5">SGP5-SGP5p</strain>
        <tissue evidence="5">Aerial part</tissue>
    </source>
</reference>
<dbReference type="Proteomes" id="UP001153076">
    <property type="component" value="Unassembled WGS sequence"/>
</dbReference>
<keyword evidence="1" id="KW-0833">Ubl conjugation pathway</keyword>